<evidence type="ECO:0000256" key="2">
    <source>
        <dbReference type="ARBA" id="ARBA00023015"/>
    </source>
</evidence>
<dbReference type="InterPro" id="IPR036388">
    <property type="entry name" value="WH-like_DNA-bd_sf"/>
</dbReference>
<accession>A0ABY5DX40</accession>
<proteinExistence type="inferred from homology"/>
<protein>
    <submittedName>
        <fullName evidence="7">RNA polymerase sigma factor</fullName>
    </submittedName>
</protein>
<keyword evidence="5" id="KW-0804">Transcription</keyword>
<dbReference type="SUPFAM" id="SSF88659">
    <property type="entry name" value="Sigma3 and sigma4 domains of RNA polymerase sigma factors"/>
    <property type="match status" value="1"/>
</dbReference>
<dbReference type="Gene3D" id="1.10.1740.10">
    <property type="match status" value="1"/>
</dbReference>
<dbReference type="PANTHER" id="PTHR43133">
    <property type="entry name" value="RNA POLYMERASE ECF-TYPE SIGMA FACTO"/>
    <property type="match status" value="1"/>
</dbReference>
<dbReference type="InterPro" id="IPR039425">
    <property type="entry name" value="RNA_pol_sigma-70-like"/>
</dbReference>
<evidence type="ECO:0000259" key="6">
    <source>
        <dbReference type="Pfam" id="PF13490"/>
    </source>
</evidence>
<dbReference type="RefSeq" id="WP_254573261.1">
    <property type="nucleotide sequence ID" value="NZ_CP098502.1"/>
</dbReference>
<comment type="similarity">
    <text evidence="1">Belongs to the sigma-70 factor family. ECF subfamily.</text>
</comment>
<keyword evidence="8" id="KW-1185">Reference proteome</keyword>
<dbReference type="Pfam" id="PF13490">
    <property type="entry name" value="zf-HC2"/>
    <property type="match status" value="1"/>
</dbReference>
<dbReference type="InterPro" id="IPR027383">
    <property type="entry name" value="Znf_put"/>
</dbReference>
<keyword evidence="3" id="KW-0731">Sigma factor</keyword>
<dbReference type="PANTHER" id="PTHR43133:SF8">
    <property type="entry name" value="RNA POLYMERASE SIGMA FACTOR HI_1459-RELATED"/>
    <property type="match status" value="1"/>
</dbReference>
<organism evidence="7 8">
    <name type="scientific">Paraconexibacter antarcticus</name>
    <dbReference type="NCBI Taxonomy" id="2949664"/>
    <lineage>
        <taxon>Bacteria</taxon>
        <taxon>Bacillati</taxon>
        <taxon>Actinomycetota</taxon>
        <taxon>Thermoleophilia</taxon>
        <taxon>Solirubrobacterales</taxon>
        <taxon>Paraconexibacteraceae</taxon>
        <taxon>Paraconexibacter</taxon>
    </lineage>
</organism>
<gene>
    <name evidence="7" type="ORF">NBH00_10365</name>
</gene>
<keyword evidence="2" id="KW-0805">Transcription regulation</keyword>
<reference evidence="7 8" key="1">
    <citation type="submission" date="2022-06" db="EMBL/GenBank/DDBJ databases">
        <title>Paraconexibacter antarcticus.</title>
        <authorList>
            <person name="Kim C.S."/>
        </authorList>
    </citation>
    <scope>NUCLEOTIDE SEQUENCE [LARGE SCALE GENOMIC DNA]</scope>
    <source>
        <strain evidence="7 8">02-257</strain>
    </source>
</reference>
<evidence type="ECO:0000256" key="3">
    <source>
        <dbReference type="ARBA" id="ARBA00023082"/>
    </source>
</evidence>
<dbReference type="InterPro" id="IPR014284">
    <property type="entry name" value="RNA_pol_sigma-70_dom"/>
</dbReference>
<dbReference type="Gene3D" id="1.10.10.10">
    <property type="entry name" value="Winged helix-like DNA-binding domain superfamily/Winged helix DNA-binding domain"/>
    <property type="match status" value="1"/>
</dbReference>
<evidence type="ECO:0000256" key="4">
    <source>
        <dbReference type="ARBA" id="ARBA00023125"/>
    </source>
</evidence>
<keyword evidence="4" id="KW-0238">DNA-binding</keyword>
<dbReference type="EMBL" id="CP098502">
    <property type="protein sequence ID" value="UTI66593.1"/>
    <property type="molecule type" value="Genomic_DNA"/>
</dbReference>
<sequence>MEQRGATDGTARRTAAEADVLVVTVLQRHADTLLRLARRGSLCEDDAADAYQRGVEIFLVNARRLEASSAHSWLFRVVVNEAAAVRKQRLRLVGAPAGGPVDEEARHLPSPEEQVLRREALAHTGEALHALKADELHALMLRADGHSYAEIAAVSGWTFTKVNRALTEGRRRLQARLAAIDAGEECGRWRPLFGALLAGSASARDVTGARRHLRGCPACRVSVRRLHEDGAPAGAPVVGPGASDAAAA</sequence>
<dbReference type="InterPro" id="IPR013324">
    <property type="entry name" value="RNA_pol_sigma_r3/r4-like"/>
</dbReference>
<evidence type="ECO:0000313" key="8">
    <source>
        <dbReference type="Proteomes" id="UP001056035"/>
    </source>
</evidence>
<dbReference type="SUPFAM" id="SSF88946">
    <property type="entry name" value="Sigma2 domain of RNA polymerase sigma factors"/>
    <property type="match status" value="1"/>
</dbReference>
<dbReference type="InterPro" id="IPR013325">
    <property type="entry name" value="RNA_pol_sigma_r2"/>
</dbReference>
<dbReference type="NCBIfam" id="TIGR02937">
    <property type="entry name" value="sigma70-ECF"/>
    <property type="match status" value="1"/>
</dbReference>
<dbReference type="Proteomes" id="UP001056035">
    <property type="component" value="Chromosome"/>
</dbReference>
<evidence type="ECO:0000313" key="7">
    <source>
        <dbReference type="EMBL" id="UTI66593.1"/>
    </source>
</evidence>
<evidence type="ECO:0000256" key="1">
    <source>
        <dbReference type="ARBA" id="ARBA00010641"/>
    </source>
</evidence>
<evidence type="ECO:0000256" key="5">
    <source>
        <dbReference type="ARBA" id="ARBA00023163"/>
    </source>
</evidence>
<name>A0ABY5DX40_9ACTN</name>
<feature type="domain" description="Putative zinc-finger" evidence="6">
    <location>
        <begin position="186"/>
        <end position="220"/>
    </location>
</feature>